<dbReference type="Pfam" id="PF07715">
    <property type="entry name" value="Plug"/>
    <property type="match status" value="1"/>
</dbReference>
<keyword evidence="8 11" id="KW-0472">Membrane</keyword>
<dbReference type="PROSITE" id="PS52016">
    <property type="entry name" value="TONB_DEPENDENT_REC_3"/>
    <property type="match status" value="1"/>
</dbReference>
<evidence type="ECO:0000256" key="5">
    <source>
        <dbReference type="ARBA" id="ARBA00022692"/>
    </source>
</evidence>
<feature type="short sequence motif" description="TonB C-terminal box" evidence="12">
    <location>
        <begin position="837"/>
        <end position="854"/>
    </location>
</feature>
<evidence type="ECO:0000313" key="18">
    <source>
        <dbReference type="Proteomes" id="UP001624684"/>
    </source>
</evidence>
<dbReference type="PANTHER" id="PTHR30069:SF29">
    <property type="entry name" value="HEMOGLOBIN AND HEMOGLOBIN-HAPTOGLOBIN-BINDING PROTEIN 1-RELATED"/>
    <property type="match status" value="1"/>
</dbReference>
<evidence type="ECO:0000256" key="11">
    <source>
        <dbReference type="PROSITE-ProRule" id="PRU01360"/>
    </source>
</evidence>
<comment type="subcellular location">
    <subcellularLocation>
        <location evidence="1 11">Cell outer membrane</location>
        <topology evidence="1 11">Multi-pass membrane protein</topology>
    </subcellularLocation>
</comment>
<dbReference type="InterPro" id="IPR037066">
    <property type="entry name" value="Plug_dom_sf"/>
</dbReference>
<feature type="chain" id="PRO_5046677731" evidence="14">
    <location>
        <begin position="30"/>
        <end position="854"/>
    </location>
</feature>
<dbReference type="Gene3D" id="2.40.170.20">
    <property type="entry name" value="TonB-dependent receptor, beta-barrel domain"/>
    <property type="match status" value="1"/>
</dbReference>
<sequence length="854" mass="95952">MRLPAFTTKKALLAIIVPALMIDDSQAHAKDNDDNNITLKTLQVTLNATPTEQIGEKVLNRRMLDEQNIQNAQDLVRYNTEVDVAEVGRYGNKGFAIRGVDGNRVAMNIDGISLPEVEVNEIFSPYGYMYEGRFNPDLEMMAGVRIAAGADSLVSGSGAVGGAISYRTKEPHHLVKQGHLGGYAKVSHASKNEENLATIGLAGVYDQAEFLVNYARREGHELKNHDLKKHDKQEIDNLAYIYSKDHIPNHSLKSLRYPQAANATQDSLLAKLYFHANDNHRFGLHGIYQNKDTVMNTDINASYGSRASVGPRRAKDKEQLKSYGANYRYQTLSGPIDELALHYTHAKVLGLADTWVYDRDSQNKVSFDRREYRPTNTTSDQYDLKITSTLFDLGNAGEHKFILNASKTRSDRSTSATVLKEDGSPSYLNYTFSDVKKDSHHIALIDIIRFGERLKSTLGVRYDDYQYQPYFQTDVFGYDENARVHQTCVTNNASGGFCENYRAGKSLEPTKHSQVSWGGVFDYELIQQKLTAQYKIGTGFVAPTGTQIYRNFQGLGVMEVPNYDLKAEKSLNQELALKISPTSNTQINLSGYLSKYKQFIHTKFWNDDTGGCNGRAICLQSTNLDTAEIKGMKVGIQSDLSDKLNLAGKFHVSANYHTSKDHAWVETDHDGKLKINTLAATPASLILGADYISPNGNWEIHGRLRSIRAKNPESTKGIAITPKFEMTTRECPYTGYEYYCTYDGYAKDATTGKYTKIDRVRTGYTESVETYKHANRSRNVLIYDLYGSKRFGKKDAFILNAGIYNITNVKYIPWETLRMFSNTNVNNMVDGDGHGFNRYTAPGRNYTISLTYQF</sequence>
<evidence type="ECO:0000259" key="15">
    <source>
        <dbReference type="Pfam" id="PF00593"/>
    </source>
</evidence>
<gene>
    <name evidence="17" type="ORF">ACJHVH_05640</name>
</gene>
<comment type="similarity">
    <text evidence="2">Belongs to the TonB-dependent receptor family. Hemoglobin/haptoglobin binding protein subfamily.</text>
</comment>
<feature type="domain" description="TonB-dependent receptor-like beta-barrel" evidence="15">
    <location>
        <begin position="275"/>
        <end position="806"/>
    </location>
</feature>
<keyword evidence="3 11" id="KW-0813">Transport</keyword>
<protein>
    <submittedName>
        <fullName evidence="17">TonB-dependent receptor domain-containing protein</fullName>
    </submittedName>
</protein>
<feature type="signal peptide" evidence="14">
    <location>
        <begin position="1"/>
        <end position="29"/>
    </location>
</feature>
<keyword evidence="9 17" id="KW-0675">Receptor</keyword>
<dbReference type="SUPFAM" id="SSF56935">
    <property type="entry name" value="Porins"/>
    <property type="match status" value="1"/>
</dbReference>
<organism evidence="17 18">
    <name type="scientific">Moraxella oculi</name>
    <dbReference type="NCBI Taxonomy" id="2940516"/>
    <lineage>
        <taxon>Bacteria</taxon>
        <taxon>Pseudomonadati</taxon>
        <taxon>Pseudomonadota</taxon>
        <taxon>Gammaproteobacteria</taxon>
        <taxon>Moraxellales</taxon>
        <taxon>Moraxellaceae</taxon>
        <taxon>Moraxella</taxon>
    </lineage>
</organism>
<evidence type="ECO:0000259" key="16">
    <source>
        <dbReference type="Pfam" id="PF07715"/>
    </source>
</evidence>
<evidence type="ECO:0000256" key="4">
    <source>
        <dbReference type="ARBA" id="ARBA00022452"/>
    </source>
</evidence>
<evidence type="ECO:0000256" key="10">
    <source>
        <dbReference type="ARBA" id="ARBA00023237"/>
    </source>
</evidence>
<dbReference type="PROSITE" id="PS01156">
    <property type="entry name" value="TONB_DEPENDENT_REC_2"/>
    <property type="match status" value="1"/>
</dbReference>
<dbReference type="EMBL" id="JBJJXE010000007">
    <property type="protein sequence ID" value="MFL1732478.1"/>
    <property type="molecule type" value="Genomic_DNA"/>
</dbReference>
<evidence type="ECO:0000256" key="1">
    <source>
        <dbReference type="ARBA" id="ARBA00004571"/>
    </source>
</evidence>
<evidence type="ECO:0000256" key="3">
    <source>
        <dbReference type="ARBA" id="ARBA00022448"/>
    </source>
</evidence>
<dbReference type="Gene3D" id="2.170.130.10">
    <property type="entry name" value="TonB-dependent receptor, plug domain"/>
    <property type="match status" value="1"/>
</dbReference>
<evidence type="ECO:0000256" key="13">
    <source>
        <dbReference type="RuleBase" id="RU003357"/>
    </source>
</evidence>
<dbReference type="Pfam" id="PF00593">
    <property type="entry name" value="TonB_dep_Rec_b-barrel"/>
    <property type="match status" value="1"/>
</dbReference>
<feature type="domain" description="TonB-dependent receptor plug" evidence="16">
    <location>
        <begin position="58"/>
        <end position="163"/>
    </location>
</feature>
<reference evidence="17 18" key="1">
    <citation type="submission" date="2024-11" db="EMBL/GenBank/DDBJ databases">
        <title>First Report of Moraxella oculi in Brazil in an Infectious Bovine Keratoconjunctivitis Outbreak.</title>
        <authorList>
            <person name="Carvalho C.V."/>
            <person name="Domingues R."/>
            <person name="Coutinho C."/>
            <person name="Honorio N.T.B.S."/>
            <person name="Faza D.R.L.R."/>
            <person name="Carvalho W.A."/>
            <person name="Machado A.B.F."/>
            <person name="Martins M.F."/>
            <person name="Gaspar E.B."/>
        </authorList>
    </citation>
    <scope>NUCLEOTIDE SEQUENCE [LARGE SCALE GENOMIC DNA]</scope>
    <source>
        <strain evidence="17 18">2117LE</strain>
    </source>
</reference>
<proteinExistence type="inferred from homology"/>
<comment type="caution">
    <text evidence="17">The sequence shown here is derived from an EMBL/GenBank/DDBJ whole genome shotgun (WGS) entry which is preliminary data.</text>
</comment>
<dbReference type="Proteomes" id="UP001624684">
    <property type="component" value="Unassembled WGS sequence"/>
</dbReference>
<dbReference type="InterPro" id="IPR000531">
    <property type="entry name" value="Beta-barrel_TonB"/>
</dbReference>
<keyword evidence="10 11" id="KW-0998">Cell outer membrane</keyword>
<evidence type="ECO:0000256" key="12">
    <source>
        <dbReference type="PROSITE-ProRule" id="PRU10144"/>
    </source>
</evidence>
<dbReference type="InterPro" id="IPR012910">
    <property type="entry name" value="Plug_dom"/>
</dbReference>
<keyword evidence="18" id="KW-1185">Reference proteome</keyword>
<dbReference type="RefSeq" id="WP_407069079.1">
    <property type="nucleotide sequence ID" value="NZ_JBJJXE010000007.1"/>
</dbReference>
<dbReference type="PANTHER" id="PTHR30069">
    <property type="entry name" value="TONB-DEPENDENT OUTER MEMBRANE RECEPTOR"/>
    <property type="match status" value="1"/>
</dbReference>
<evidence type="ECO:0000256" key="14">
    <source>
        <dbReference type="SAM" id="SignalP"/>
    </source>
</evidence>
<dbReference type="InterPro" id="IPR036942">
    <property type="entry name" value="Beta-barrel_TonB_sf"/>
</dbReference>
<evidence type="ECO:0000256" key="9">
    <source>
        <dbReference type="ARBA" id="ARBA00023170"/>
    </source>
</evidence>
<keyword evidence="7 13" id="KW-0798">TonB box</keyword>
<dbReference type="InterPro" id="IPR039426">
    <property type="entry name" value="TonB-dep_rcpt-like"/>
</dbReference>
<keyword evidence="4 11" id="KW-1134">Transmembrane beta strand</keyword>
<evidence type="ECO:0000313" key="17">
    <source>
        <dbReference type="EMBL" id="MFL1732478.1"/>
    </source>
</evidence>
<evidence type="ECO:0000256" key="8">
    <source>
        <dbReference type="ARBA" id="ARBA00023136"/>
    </source>
</evidence>
<evidence type="ECO:0000256" key="6">
    <source>
        <dbReference type="ARBA" id="ARBA00022729"/>
    </source>
</evidence>
<dbReference type="InterPro" id="IPR010917">
    <property type="entry name" value="TonB_rcpt_CS"/>
</dbReference>
<keyword evidence="6 14" id="KW-0732">Signal</keyword>
<keyword evidence="5 11" id="KW-0812">Transmembrane</keyword>
<evidence type="ECO:0000256" key="2">
    <source>
        <dbReference type="ARBA" id="ARBA00008143"/>
    </source>
</evidence>
<accession>A0ABW8U5R4</accession>
<name>A0ABW8U5R4_9GAMM</name>
<evidence type="ECO:0000256" key="7">
    <source>
        <dbReference type="ARBA" id="ARBA00023077"/>
    </source>
</evidence>